<evidence type="ECO:0000259" key="3">
    <source>
        <dbReference type="SMART" id="SM00198"/>
    </source>
</evidence>
<dbReference type="Pfam" id="PF00188">
    <property type="entry name" value="CAP"/>
    <property type="match status" value="1"/>
</dbReference>
<feature type="chain" id="PRO_5046301798" description="SCP domain-containing protein" evidence="2">
    <location>
        <begin position="33"/>
        <end position="201"/>
    </location>
</feature>
<keyword evidence="2" id="KW-0732">Signal</keyword>
<feature type="domain" description="SCP" evidence="3">
    <location>
        <begin position="46"/>
        <end position="190"/>
    </location>
</feature>
<dbReference type="Gene3D" id="3.40.33.10">
    <property type="entry name" value="CAP"/>
    <property type="match status" value="1"/>
</dbReference>
<dbReference type="SMART" id="SM00198">
    <property type="entry name" value="SCP"/>
    <property type="match status" value="1"/>
</dbReference>
<feature type="region of interest" description="Disordered" evidence="1">
    <location>
        <begin position="78"/>
        <end position="99"/>
    </location>
</feature>
<name>A0ABP7NFM6_9ACTN</name>
<evidence type="ECO:0000256" key="2">
    <source>
        <dbReference type="SAM" id="SignalP"/>
    </source>
</evidence>
<accession>A0ABP7NFM6</accession>
<evidence type="ECO:0000256" key="1">
    <source>
        <dbReference type="SAM" id="MobiDB-lite"/>
    </source>
</evidence>
<dbReference type="SUPFAM" id="SSF55797">
    <property type="entry name" value="PR-1-like"/>
    <property type="match status" value="1"/>
</dbReference>
<protein>
    <recommendedName>
        <fullName evidence="3">SCP domain-containing protein</fullName>
    </recommendedName>
</protein>
<keyword evidence="5" id="KW-1185">Reference proteome</keyword>
<dbReference type="InterPro" id="IPR014044">
    <property type="entry name" value="CAP_dom"/>
</dbReference>
<feature type="signal peptide" evidence="2">
    <location>
        <begin position="1"/>
        <end position="32"/>
    </location>
</feature>
<dbReference type="EMBL" id="BAABAJ010000035">
    <property type="protein sequence ID" value="GAA3942947.1"/>
    <property type="molecule type" value="Genomic_DNA"/>
</dbReference>
<reference evidence="5" key="1">
    <citation type="journal article" date="2019" name="Int. J. Syst. Evol. Microbiol.">
        <title>The Global Catalogue of Microorganisms (GCM) 10K type strain sequencing project: providing services to taxonomists for standard genome sequencing and annotation.</title>
        <authorList>
            <consortium name="The Broad Institute Genomics Platform"/>
            <consortium name="The Broad Institute Genome Sequencing Center for Infectious Disease"/>
            <person name="Wu L."/>
            <person name="Ma J."/>
        </authorList>
    </citation>
    <scope>NUCLEOTIDE SEQUENCE [LARGE SCALE GENOMIC DNA]</scope>
    <source>
        <strain evidence="5">JCM 16956</strain>
    </source>
</reference>
<dbReference type="InterPro" id="IPR001283">
    <property type="entry name" value="CRISP-related"/>
</dbReference>
<evidence type="ECO:0000313" key="5">
    <source>
        <dbReference type="Proteomes" id="UP001501000"/>
    </source>
</evidence>
<sequence length="201" mass="21380">MIVPGNMKAITRVLTTVALAAAATLSAPAAQATDARPPLPDTTDAAFNQECLEAHNSYRARHGAPPLTLDAAATAHAVRRAQTASTQDGLTAPPAPGSRGYGENTFWSATYDNEPATCHEAVRLWYEARWTGGYDWDRPGYSPDTGSFTQVVWKDTDALGCARASGRPEGAESYQTYIVCSYAPAGNITGRFRENVGAPTN</sequence>
<dbReference type="Proteomes" id="UP001501000">
    <property type="component" value="Unassembled WGS sequence"/>
</dbReference>
<dbReference type="InterPro" id="IPR018244">
    <property type="entry name" value="Allrgn_V5/Tpx1_CS"/>
</dbReference>
<proteinExistence type="predicted"/>
<dbReference type="PROSITE" id="PS01010">
    <property type="entry name" value="CRISP_2"/>
    <property type="match status" value="1"/>
</dbReference>
<comment type="caution">
    <text evidence="4">The sequence shown here is derived from an EMBL/GenBank/DDBJ whole genome shotgun (WGS) entry which is preliminary data.</text>
</comment>
<dbReference type="InterPro" id="IPR035940">
    <property type="entry name" value="CAP_sf"/>
</dbReference>
<gene>
    <name evidence="4" type="ORF">GCM10022244_58460</name>
</gene>
<organism evidence="4 5">
    <name type="scientific">Streptomyces gulbargensis</name>
    <dbReference type="NCBI Taxonomy" id="364901"/>
    <lineage>
        <taxon>Bacteria</taxon>
        <taxon>Bacillati</taxon>
        <taxon>Actinomycetota</taxon>
        <taxon>Actinomycetes</taxon>
        <taxon>Kitasatosporales</taxon>
        <taxon>Streptomycetaceae</taxon>
        <taxon>Streptomyces</taxon>
    </lineage>
</organism>
<dbReference type="PRINTS" id="PR00837">
    <property type="entry name" value="V5TPXLIKE"/>
</dbReference>
<dbReference type="PANTHER" id="PTHR10334">
    <property type="entry name" value="CYSTEINE-RICH SECRETORY PROTEIN-RELATED"/>
    <property type="match status" value="1"/>
</dbReference>
<dbReference type="CDD" id="cd05382">
    <property type="entry name" value="CAP_GAPR1-like"/>
    <property type="match status" value="1"/>
</dbReference>
<evidence type="ECO:0000313" key="4">
    <source>
        <dbReference type="EMBL" id="GAA3942947.1"/>
    </source>
</evidence>
<dbReference type="InterPro" id="IPR034113">
    <property type="entry name" value="SCP_GAPR1-like"/>
</dbReference>